<comment type="caution">
    <text evidence="4">The sequence shown here is derived from an EMBL/GenBank/DDBJ whole genome shotgun (WGS) entry which is preliminary data.</text>
</comment>
<proteinExistence type="inferred from homology"/>
<dbReference type="InterPro" id="IPR036513">
    <property type="entry name" value="STAS_dom_sf"/>
</dbReference>
<protein>
    <recommendedName>
        <fullName evidence="2">Anti-sigma factor antagonist</fullName>
    </recommendedName>
</protein>
<dbReference type="EMBL" id="VDES01000002">
    <property type="protein sequence ID" value="MBA1374538.1"/>
    <property type="molecule type" value="Genomic_DNA"/>
</dbReference>
<dbReference type="InterPro" id="IPR003658">
    <property type="entry name" value="Anti-sigma_ant"/>
</dbReference>
<dbReference type="Gene3D" id="3.30.750.24">
    <property type="entry name" value="STAS domain"/>
    <property type="match status" value="1"/>
</dbReference>
<sequence length="111" mass="11813">MQWSSSKQHGCVIASPDGRVDEATAEAFTEHLAASVTMAADSPGKKLIVDFAGLDYMSSRGLRALTLAKRQADAAGVAMALARPNEVMREILAISRYDKLFAVSDSIEAAI</sequence>
<feature type="domain" description="STAS" evidence="3">
    <location>
        <begin position="1"/>
        <end position="111"/>
    </location>
</feature>
<accession>A0A7V8RDR6</accession>
<dbReference type="Proteomes" id="UP000589292">
    <property type="component" value="Unassembled WGS sequence"/>
</dbReference>
<evidence type="ECO:0000313" key="4">
    <source>
        <dbReference type="EMBL" id="MBA1374538.1"/>
    </source>
</evidence>
<dbReference type="PROSITE" id="PS50801">
    <property type="entry name" value="STAS"/>
    <property type="match status" value="1"/>
</dbReference>
<dbReference type="GO" id="GO:0043856">
    <property type="term" value="F:anti-sigma factor antagonist activity"/>
    <property type="evidence" value="ECO:0007669"/>
    <property type="project" value="InterPro"/>
</dbReference>
<keyword evidence="5" id="KW-1185">Reference proteome</keyword>
<dbReference type="RefSeq" id="WP_241695681.1">
    <property type="nucleotide sequence ID" value="NZ_BAAAGB010000001.1"/>
</dbReference>
<evidence type="ECO:0000313" key="5">
    <source>
        <dbReference type="Proteomes" id="UP000589292"/>
    </source>
</evidence>
<dbReference type="InterPro" id="IPR002645">
    <property type="entry name" value="STAS_dom"/>
</dbReference>
<dbReference type="CDD" id="cd07043">
    <property type="entry name" value="STAS_anti-anti-sigma_factors"/>
    <property type="match status" value="1"/>
</dbReference>
<dbReference type="Pfam" id="PF01740">
    <property type="entry name" value="STAS"/>
    <property type="match status" value="1"/>
</dbReference>
<evidence type="ECO:0000259" key="3">
    <source>
        <dbReference type="PROSITE" id="PS50801"/>
    </source>
</evidence>
<evidence type="ECO:0000256" key="2">
    <source>
        <dbReference type="RuleBase" id="RU003749"/>
    </source>
</evidence>
<gene>
    <name evidence="4" type="ORF">FG486_09320</name>
</gene>
<name>A0A7V8RDR6_9SPHN</name>
<dbReference type="NCBIfam" id="TIGR00377">
    <property type="entry name" value="ant_ant_sig"/>
    <property type="match status" value="1"/>
</dbReference>
<dbReference type="AlphaFoldDB" id="A0A7V8RDR6"/>
<evidence type="ECO:0000256" key="1">
    <source>
        <dbReference type="ARBA" id="ARBA00009013"/>
    </source>
</evidence>
<dbReference type="SUPFAM" id="SSF52091">
    <property type="entry name" value="SpoIIaa-like"/>
    <property type="match status" value="1"/>
</dbReference>
<comment type="similarity">
    <text evidence="1 2">Belongs to the anti-sigma-factor antagonist family.</text>
</comment>
<organism evidence="4 5">
    <name type="scientific">Sphingomonas ursincola</name>
    <dbReference type="NCBI Taxonomy" id="56361"/>
    <lineage>
        <taxon>Bacteria</taxon>
        <taxon>Pseudomonadati</taxon>
        <taxon>Pseudomonadota</taxon>
        <taxon>Alphaproteobacteria</taxon>
        <taxon>Sphingomonadales</taxon>
        <taxon>Sphingomonadaceae</taxon>
        <taxon>Sphingomonas</taxon>
    </lineage>
</organism>
<dbReference type="PANTHER" id="PTHR33495">
    <property type="entry name" value="ANTI-SIGMA FACTOR ANTAGONIST TM_1081-RELATED-RELATED"/>
    <property type="match status" value="1"/>
</dbReference>
<reference evidence="4 5" key="1">
    <citation type="journal article" date="1994" name="Int. J. Syst. Bacteriol.">
        <title>Phylogenetic positions of novel aerobic, bacteriochlorophyll a-containing bacteria and description of Roseococcus thiosulfatophilus gen. nov., sp. nov., Erythromicrobium ramosum gen. nov., sp. nov., and Erythrobacter litoralis sp. nov.</title>
        <authorList>
            <person name="Yurkov V."/>
            <person name="Stackebrandt E."/>
            <person name="Holmes A."/>
            <person name="Fuerst J.A."/>
            <person name="Hugenholtz P."/>
            <person name="Golecki J."/>
            <person name="Gad'on N."/>
            <person name="Gorlenko V.M."/>
            <person name="Kompantseva E.I."/>
            <person name="Drews G."/>
        </authorList>
    </citation>
    <scope>NUCLEOTIDE SEQUENCE [LARGE SCALE GENOMIC DNA]</scope>
    <source>
        <strain evidence="4 5">KR-99</strain>
    </source>
</reference>